<evidence type="ECO:0000313" key="2">
    <source>
        <dbReference type="Proteomes" id="UP000887013"/>
    </source>
</evidence>
<gene>
    <name evidence="1" type="ORF">NPIL_403121</name>
</gene>
<keyword evidence="2" id="KW-1185">Reference proteome</keyword>
<reference evidence="1" key="1">
    <citation type="submission" date="2020-08" db="EMBL/GenBank/DDBJ databases">
        <title>Multicomponent nature underlies the extraordinary mechanical properties of spider dragline silk.</title>
        <authorList>
            <person name="Kono N."/>
            <person name="Nakamura H."/>
            <person name="Mori M."/>
            <person name="Yoshida Y."/>
            <person name="Ohtoshi R."/>
            <person name="Malay A.D."/>
            <person name="Moran D.A.P."/>
            <person name="Tomita M."/>
            <person name="Numata K."/>
            <person name="Arakawa K."/>
        </authorList>
    </citation>
    <scope>NUCLEOTIDE SEQUENCE</scope>
</reference>
<accession>A0A8X6QZ31</accession>
<organism evidence="1 2">
    <name type="scientific">Nephila pilipes</name>
    <name type="common">Giant wood spider</name>
    <name type="synonym">Nephila maculata</name>
    <dbReference type="NCBI Taxonomy" id="299642"/>
    <lineage>
        <taxon>Eukaryota</taxon>
        <taxon>Metazoa</taxon>
        <taxon>Ecdysozoa</taxon>
        <taxon>Arthropoda</taxon>
        <taxon>Chelicerata</taxon>
        <taxon>Arachnida</taxon>
        <taxon>Araneae</taxon>
        <taxon>Araneomorphae</taxon>
        <taxon>Entelegynae</taxon>
        <taxon>Araneoidea</taxon>
        <taxon>Nephilidae</taxon>
        <taxon>Nephila</taxon>
    </lineage>
</organism>
<dbReference type="EMBL" id="BMAW01037105">
    <property type="protein sequence ID" value="GFU47005.1"/>
    <property type="molecule type" value="Genomic_DNA"/>
</dbReference>
<sequence>MNSGFNSFSALLLEPVSVSSHLGTETSDMVVFVFFGYDIKFHSPKTLGSRIGILVSFGQRSPVYGYIFLSRGYNRWCGFDSMRVVPDRWSQEAASTVPLAYMNSYYAVVIRRRSPRGEMILIHSDSKVNHQ</sequence>
<comment type="caution">
    <text evidence="1">The sequence shown here is derived from an EMBL/GenBank/DDBJ whole genome shotgun (WGS) entry which is preliminary data.</text>
</comment>
<protein>
    <submittedName>
        <fullName evidence="1">Uncharacterized protein</fullName>
    </submittedName>
</protein>
<dbReference type="AlphaFoldDB" id="A0A8X6QZ31"/>
<dbReference type="Gene3D" id="3.90.180.10">
    <property type="entry name" value="Medium-chain alcohol dehydrogenases, catalytic domain"/>
    <property type="match status" value="1"/>
</dbReference>
<name>A0A8X6QZ31_NEPPI</name>
<proteinExistence type="predicted"/>
<dbReference type="Proteomes" id="UP000887013">
    <property type="component" value="Unassembled WGS sequence"/>
</dbReference>
<dbReference type="OrthoDB" id="6504497at2759"/>
<evidence type="ECO:0000313" key="1">
    <source>
        <dbReference type="EMBL" id="GFU47005.1"/>
    </source>
</evidence>